<evidence type="ECO:0000313" key="2">
    <source>
        <dbReference type="EMBL" id="CAB0014662.1"/>
    </source>
</evidence>
<feature type="non-terminal residue" evidence="2">
    <location>
        <position position="1"/>
    </location>
</feature>
<proteinExistence type="predicted"/>
<sequence>NSCWTGYHFNPIDWCRRGRMWTSPQHPKSRPPSCSGKFSLFYEKFTINQWCVDNTQYFHILKRKILTQFDHILTAFKGV</sequence>
<gene>
    <name evidence="1" type="ORF">NTEN_LOCUS19073</name>
    <name evidence="2" type="ORF">NTEN_LOCUS19075</name>
</gene>
<protein>
    <submittedName>
        <fullName evidence="2">Uncharacterized protein</fullName>
    </submittedName>
</protein>
<dbReference type="EMBL" id="CADCXU010028163">
    <property type="protein sequence ID" value="CAB0014660.1"/>
    <property type="molecule type" value="Genomic_DNA"/>
</dbReference>
<dbReference type="EMBL" id="CADCXU010028164">
    <property type="protein sequence ID" value="CAB0014662.1"/>
    <property type="molecule type" value="Genomic_DNA"/>
</dbReference>
<keyword evidence="3" id="KW-1185">Reference proteome</keyword>
<dbReference type="AlphaFoldDB" id="A0A6H5HEU9"/>
<name>A0A6H5HEU9_9HEMI</name>
<organism evidence="2 3">
    <name type="scientific">Nesidiocoris tenuis</name>
    <dbReference type="NCBI Taxonomy" id="355587"/>
    <lineage>
        <taxon>Eukaryota</taxon>
        <taxon>Metazoa</taxon>
        <taxon>Ecdysozoa</taxon>
        <taxon>Arthropoda</taxon>
        <taxon>Hexapoda</taxon>
        <taxon>Insecta</taxon>
        <taxon>Pterygota</taxon>
        <taxon>Neoptera</taxon>
        <taxon>Paraneoptera</taxon>
        <taxon>Hemiptera</taxon>
        <taxon>Heteroptera</taxon>
        <taxon>Panheteroptera</taxon>
        <taxon>Cimicomorpha</taxon>
        <taxon>Miridae</taxon>
        <taxon>Dicyphina</taxon>
        <taxon>Nesidiocoris</taxon>
    </lineage>
</organism>
<dbReference type="Proteomes" id="UP000479000">
    <property type="component" value="Unassembled WGS sequence"/>
</dbReference>
<reference evidence="2 3" key="1">
    <citation type="submission" date="2020-02" db="EMBL/GenBank/DDBJ databases">
        <authorList>
            <person name="Ferguson B K."/>
        </authorList>
    </citation>
    <scope>NUCLEOTIDE SEQUENCE [LARGE SCALE GENOMIC DNA]</scope>
</reference>
<accession>A0A6H5HEU9</accession>
<evidence type="ECO:0000313" key="3">
    <source>
        <dbReference type="Proteomes" id="UP000479000"/>
    </source>
</evidence>
<evidence type="ECO:0000313" key="1">
    <source>
        <dbReference type="EMBL" id="CAB0014660.1"/>
    </source>
</evidence>